<feature type="signal peptide" evidence="2">
    <location>
        <begin position="1"/>
        <end position="23"/>
    </location>
</feature>
<dbReference type="EMBL" id="JAZGUE010000006">
    <property type="protein sequence ID" value="KAL2265764.1"/>
    <property type="molecule type" value="Genomic_DNA"/>
</dbReference>
<feature type="compositionally biased region" description="Low complexity" evidence="1">
    <location>
        <begin position="181"/>
        <end position="231"/>
    </location>
</feature>
<dbReference type="RefSeq" id="XP_070864491.1">
    <property type="nucleotide sequence ID" value="XM_071013622.1"/>
</dbReference>
<evidence type="ECO:0000313" key="4">
    <source>
        <dbReference type="Proteomes" id="UP001600064"/>
    </source>
</evidence>
<keyword evidence="2" id="KW-0732">Signal</keyword>
<protein>
    <submittedName>
        <fullName evidence="3">Uncharacterized protein</fullName>
    </submittedName>
</protein>
<reference evidence="3 4" key="1">
    <citation type="journal article" date="2024" name="Commun. Biol.">
        <title>Comparative genomic analysis of thermophilic fungi reveals convergent evolutionary adaptations and gene losses.</title>
        <authorList>
            <person name="Steindorff A.S."/>
            <person name="Aguilar-Pontes M.V."/>
            <person name="Robinson A.J."/>
            <person name="Andreopoulos B."/>
            <person name="LaButti K."/>
            <person name="Kuo A."/>
            <person name="Mondo S."/>
            <person name="Riley R."/>
            <person name="Otillar R."/>
            <person name="Haridas S."/>
            <person name="Lipzen A."/>
            <person name="Grimwood J."/>
            <person name="Schmutz J."/>
            <person name="Clum A."/>
            <person name="Reid I.D."/>
            <person name="Moisan M.C."/>
            <person name="Butler G."/>
            <person name="Nguyen T.T.M."/>
            <person name="Dewar K."/>
            <person name="Conant G."/>
            <person name="Drula E."/>
            <person name="Henrissat B."/>
            <person name="Hansel C."/>
            <person name="Singer S."/>
            <person name="Hutchinson M.I."/>
            <person name="de Vries R.P."/>
            <person name="Natvig D.O."/>
            <person name="Powell A.J."/>
            <person name="Tsang A."/>
            <person name="Grigoriev I.V."/>
        </authorList>
    </citation>
    <scope>NUCLEOTIDE SEQUENCE [LARGE SCALE GENOMIC DNA]</scope>
    <source>
        <strain evidence="3 4">ATCC 22073</strain>
    </source>
</reference>
<comment type="caution">
    <text evidence="3">The sequence shown here is derived from an EMBL/GenBank/DDBJ whole genome shotgun (WGS) entry which is preliminary data.</text>
</comment>
<gene>
    <name evidence="3" type="ORF">VTJ83DRAFT_6864</name>
</gene>
<organism evidence="3 4">
    <name type="scientific">Remersonia thermophila</name>
    <dbReference type="NCBI Taxonomy" id="72144"/>
    <lineage>
        <taxon>Eukaryota</taxon>
        <taxon>Fungi</taxon>
        <taxon>Dikarya</taxon>
        <taxon>Ascomycota</taxon>
        <taxon>Pezizomycotina</taxon>
        <taxon>Sordariomycetes</taxon>
        <taxon>Sordariomycetidae</taxon>
        <taxon>Sordariales</taxon>
        <taxon>Sordariales incertae sedis</taxon>
        <taxon>Remersonia</taxon>
    </lineage>
</organism>
<feature type="region of interest" description="Disordered" evidence="1">
    <location>
        <begin position="477"/>
        <end position="517"/>
    </location>
</feature>
<name>A0ABR4D5X2_9PEZI</name>
<dbReference type="GeneID" id="98128266"/>
<keyword evidence="4" id="KW-1185">Reference proteome</keyword>
<dbReference type="Proteomes" id="UP001600064">
    <property type="component" value="Unassembled WGS sequence"/>
</dbReference>
<evidence type="ECO:0000256" key="2">
    <source>
        <dbReference type="SAM" id="SignalP"/>
    </source>
</evidence>
<proteinExistence type="predicted"/>
<evidence type="ECO:0000313" key="3">
    <source>
        <dbReference type="EMBL" id="KAL2265764.1"/>
    </source>
</evidence>
<evidence type="ECO:0000256" key="1">
    <source>
        <dbReference type="SAM" id="MobiDB-lite"/>
    </source>
</evidence>
<feature type="compositionally biased region" description="Low complexity" evidence="1">
    <location>
        <begin position="477"/>
        <end position="495"/>
    </location>
</feature>
<feature type="region of interest" description="Disordered" evidence="1">
    <location>
        <begin position="181"/>
        <end position="240"/>
    </location>
</feature>
<accession>A0ABR4D5X2</accession>
<sequence length="517" mass="51339">MARLPPRRGLAALLCLLAGRSAAVLVFDYPTGPCTTTEWVRGKTTFCSCTGGCLDGSTPFNAWSLCKYKAQPCEDALAPLRCAPHQVMSPVYDATSTIDAGIGFCTETGCPWVHPAYAARCCDCPPGFLAVAPDCAGWSGVASGMCAGCTEPDERIVLVDGAFACQQGSVVGLETTVVAPSGSATGSATDSAPATTASATSGASSSSTSTSSSSLATESSSTTEVSVSTESPAPPQSTAPSLLCKTAQAASTVTSSMGLLVTWAGSMCAITDVRSLALTLLQSIDAVASAVANPSSGVLGTEFSAASAVVASLHALLLGAALVAGAPAEASLAVALPLAYVAACNLLTNAGAGLFVADALADGLAELSCPSPPPSKRSVSPGALARRDGAYNPCAELVAAFPAGSASAIATDDACNELASYEAASIEDEGIASAVSTLQAVCASLGDSHELGLARDLASVLNAVQEFIPYCAVEAPSSGVASSSSTAESSAAAASSPPPQSTASRTGSCHARRRKRH</sequence>
<feature type="chain" id="PRO_5047090443" evidence="2">
    <location>
        <begin position="24"/>
        <end position="517"/>
    </location>
</feature>